<dbReference type="GO" id="GO:0005524">
    <property type="term" value="F:ATP binding"/>
    <property type="evidence" value="ECO:0007669"/>
    <property type="project" value="UniProtKB-KW"/>
</dbReference>
<evidence type="ECO:0000313" key="13">
    <source>
        <dbReference type="EMBL" id="KCZ95909.1"/>
    </source>
</evidence>
<dbReference type="GO" id="GO:0051301">
    <property type="term" value="P:cell division"/>
    <property type="evidence" value="ECO:0007669"/>
    <property type="project" value="UniProtKB-KW"/>
</dbReference>
<organism evidence="13 14">
    <name type="scientific">Hyphomonas hirschiana VP5</name>
    <dbReference type="NCBI Taxonomy" id="1280951"/>
    <lineage>
        <taxon>Bacteria</taxon>
        <taxon>Pseudomonadati</taxon>
        <taxon>Pseudomonadota</taxon>
        <taxon>Alphaproteobacteria</taxon>
        <taxon>Hyphomonadales</taxon>
        <taxon>Hyphomonadaceae</taxon>
        <taxon>Hyphomonas</taxon>
    </lineage>
</organism>
<dbReference type="Gene3D" id="3.40.50.720">
    <property type="entry name" value="NAD(P)-binding Rossmann-like Domain"/>
    <property type="match status" value="1"/>
</dbReference>
<accession>A0A059FYV5</accession>
<dbReference type="PANTHER" id="PTHR43445:SF3">
    <property type="entry name" value="UDP-N-ACETYLMURAMATE--L-ALANINE LIGASE"/>
    <property type="match status" value="1"/>
</dbReference>
<name>A0A059FYV5_9PROT</name>
<keyword evidence="3" id="KW-0547">Nucleotide-binding</keyword>
<keyword evidence="9" id="KW-0472">Membrane</keyword>
<dbReference type="SUPFAM" id="SSF53623">
    <property type="entry name" value="MurD-like peptide ligases, catalytic domain"/>
    <property type="match status" value="1"/>
</dbReference>
<keyword evidence="9" id="KW-1133">Transmembrane helix</keyword>
<keyword evidence="8" id="KW-0961">Cell wall biogenesis/degradation</keyword>
<gene>
    <name evidence="13" type="ORF">HHI_04022</name>
</gene>
<keyword evidence="7" id="KW-0131">Cell cycle</keyword>
<dbReference type="Pfam" id="PF01225">
    <property type="entry name" value="Mur_ligase"/>
    <property type="match status" value="1"/>
</dbReference>
<feature type="domain" description="Mur ligase central" evidence="12">
    <location>
        <begin position="115"/>
        <end position="293"/>
    </location>
</feature>
<feature type="domain" description="Mur ligase C-terminal" evidence="11">
    <location>
        <begin position="316"/>
        <end position="448"/>
    </location>
</feature>
<dbReference type="Proteomes" id="UP000025061">
    <property type="component" value="Unassembled WGS sequence"/>
</dbReference>
<evidence type="ECO:0000259" key="11">
    <source>
        <dbReference type="Pfam" id="PF02875"/>
    </source>
</evidence>
<evidence type="ECO:0000256" key="8">
    <source>
        <dbReference type="ARBA" id="ARBA00023316"/>
    </source>
</evidence>
<dbReference type="RefSeq" id="WP_011646155.1">
    <property type="nucleotide sequence ID" value="NZ_ARYI01000002.1"/>
</dbReference>
<evidence type="ECO:0000313" key="14">
    <source>
        <dbReference type="Proteomes" id="UP000025061"/>
    </source>
</evidence>
<dbReference type="InterPro" id="IPR036615">
    <property type="entry name" value="Mur_ligase_C_dom_sf"/>
</dbReference>
<dbReference type="InterPro" id="IPR050061">
    <property type="entry name" value="MurCDEF_pg_biosynth"/>
</dbReference>
<evidence type="ECO:0000256" key="1">
    <source>
        <dbReference type="ARBA" id="ARBA00022598"/>
    </source>
</evidence>
<dbReference type="GO" id="GO:0071555">
    <property type="term" value="P:cell wall organization"/>
    <property type="evidence" value="ECO:0007669"/>
    <property type="project" value="UniProtKB-KW"/>
</dbReference>
<dbReference type="Pfam" id="PF02875">
    <property type="entry name" value="Mur_ligase_C"/>
    <property type="match status" value="1"/>
</dbReference>
<evidence type="ECO:0000256" key="7">
    <source>
        <dbReference type="ARBA" id="ARBA00023306"/>
    </source>
</evidence>
<sequence length="469" mass="49239">MTHPTRYFFCGIGGSGMLPLALILLDQGHIIEGSDRSLDQGRTQAKFDYLRSKGIRLFPQDGSGVTSAEQVVVASAAVEDTVPDIAAALRVGARRMSRAQMLSALFNAAPTAIGVAGTSGKSTTTGMIAWILHHAGKSPTVMNGAVMKNFQTPDALFASSLVGASGIFVSEVDESDGSIAGYNPRVAVVSNISLDHKSMDELRALFGGFAARAETVVLNLDNDETARMAGDFPGAVTYSLENPAARLTAQNIAPAPTHITFSVHDQTSGATAPIRLATPGRHNVSNVLAAIAATLACGVTLAEAAKALASFAGISRRFDVIGTEGGVTVIDDFGHNPDKIAATLRTVNQFPGRVLVMFQPHGFGPLRNMRREFAACFAENLDAEDILLMPEPAYFGGTVDRSVGSQDLAADIRALGREAHALGDRAACGARLFELAKPGDRILVMGARDDTLTVFAQELLATFKARAGA</sequence>
<comment type="caution">
    <text evidence="13">The sequence shown here is derived from an EMBL/GenBank/DDBJ whole genome shotgun (WGS) entry which is preliminary data.</text>
</comment>
<dbReference type="InterPro" id="IPR004101">
    <property type="entry name" value="Mur_ligase_C"/>
</dbReference>
<dbReference type="PATRIC" id="fig|1280951.3.peg.821"/>
<dbReference type="Gene3D" id="3.90.190.20">
    <property type="entry name" value="Mur ligase, C-terminal domain"/>
    <property type="match status" value="1"/>
</dbReference>
<dbReference type="InterPro" id="IPR013221">
    <property type="entry name" value="Mur_ligase_cen"/>
</dbReference>
<keyword evidence="6" id="KW-0573">Peptidoglycan synthesis</keyword>
<dbReference type="InterPro" id="IPR036565">
    <property type="entry name" value="Mur-like_cat_sf"/>
</dbReference>
<keyword evidence="14" id="KW-1185">Reference proteome</keyword>
<evidence type="ECO:0000256" key="3">
    <source>
        <dbReference type="ARBA" id="ARBA00022741"/>
    </source>
</evidence>
<evidence type="ECO:0000259" key="10">
    <source>
        <dbReference type="Pfam" id="PF01225"/>
    </source>
</evidence>
<dbReference type="SUPFAM" id="SSF51984">
    <property type="entry name" value="MurCD N-terminal domain"/>
    <property type="match status" value="1"/>
</dbReference>
<keyword evidence="1 13" id="KW-0436">Ligase</keyword>
<keyword evidence="4" id="KW-0067">ATP-binding</keyword>
<dbReference type="GO" id="GO:0009252">
    <property type="term" value="P:peptidoglycan biosynthetic process"/>
    <property type="evidence" value="ECO:0007669"/>
    <property type="project" value="UniProtKB-KW"/>
</dbReference>
<feature type="domain" description="Mur ligase N-terminal catalytic" evidence="10">
    <location>
        <begin position="9"/>
        <end position="108"/>
    </location>
</feature>
<dbReference type="Pfam" id="PF08245">
    <property type="entry name" value="Mur_ligase_M"/>
    <property type="match status" value="1"/>
</dbReference>
<dbReference type="AlphaFoldDB" id="A0A059FYV5"/>
<keyword evidence="5" id="KW-0133">Cell shape</keyword>
<evidence type="ECO:0000256" key="6">
    <source>
        <dbReference type="ARBA" id="ARBA00022984"/>
    </source>
</evidence>
<dbReference type="EMBL" id="ARYI01000002">
    <property type="protein sequence ID" value="KCZ95909.1"/>
    <property type="molecule type" value="Genomic_DNA"/>
</dbReference>
<dbReference type="GO" id="GO:0008360">
    <property type="term" value="P:regulation of cell shape"/>
    <property type="evidence" value="ECO:0007669"/>
    <property type="project" value="UniProtKB-KW"/>
</dbReference>
<dbReference type="InterPro" id="IPR000713">
    <property type="entry name" value="Mur_ligase_N"/>
</dbReference>
<dbReference type="OrthoDB" id="9804126at2"/>
<feature type="transmembrane region" description="Helical" evidence="9">
    <location>
        <begin position="7"/>
        <end position="25"/>
    </location>
</feature>
<dbReference type="GO" id="GO:0016881">
    <property type="term" value="F:acid-amino acid ligase activity"/>
    <property type="evidence" value="ECO:0007669"/>
    <property type="project" value="InterPro"/>
</dbReference>
<dbReference type="SUPFAM" id="SSF53244">
    <property type="entry name" value="MurD-like peptide ligases, peptide-binding domain"/>
    <property type="match status" value="1"/>
</dbReference>
<evidence type="ECO:0000256" key="4">
    <source>
        <dbReference type="ARBA" id="ARBA00022840"/>
    </source>
</evidence>
<protein>
    <submittedName>
        <fullName evidence="13">UDP-N-acetylmuramate--L-alanine ligase</fullName>
    </submittedName>
</protein>
<proteinExistence type="predicted"/>
<dbReference type="Gene3D" id="3.40.1190.10">
    <property type="entry name" value="Mur-like, catalytic domain"/>
    <property type="match status" value="1"/>
</dbReference>
<reference evidence="13 14" key="1">
    <citation type="submission" date="2013-04" db="EMBL/GenBank/DDBJ databases">
        <title>Hyphomonas hirschiana VP5 Genome Sequencing.</title>
        <authorList>
            <person name="Lai Q."/>
            <person name="Shao Z."/>
        </authorList>
    </citation>
    <scope>NUCLEOTIDE SEQUENCE [LARGE SCALE GENOMIC DNA]</scope>
    <source>
        <strain evidence="13 14">VP5</strain>
    </source>
</reference>
<evidence type="ECO:0000256" key="5">
    <source>
        <dbReference type="ARBA" id="ARBA00022960"/>
    </source>
</evidence>
<keyword evidence="9" id="KW-0812">Transmembrane</keyword>
<evidence type="ECO:0000256" key="2">
    <source>
        <dbReference type="ARBA" id="ARBA00022618"/>
    </source>
</evidence>
<evidence type="ECO:0000256" key="9">
    <source>
        <dbReference type="SAM" id="Phobius"/>
    </source>
</evidence>
<dbReference type="PANTHER" id="PTHR43445">
    <property type="entry name" value="UDP-N-ACETYLMURAMATE--L-ALANINE LIGASE-RELATED"/>
    <property type="match status" value="1"/>
</dbReference>
<evidence type="ECO:0000259" key="12">
    <source>
        <dbReference type="Pfam" id="PF08245"/>
    </source>
</evidence>
<keyword evidence="2" id="KW-0132">Cell division</keyword>